<dbReference type="Gene3D" id="3.30.40.10">
    <property type="entry name" value="Zinc/RING finger domain, C3HC4 (zinc finger)"/>
    <property type="match status" value="1"/>
</dbReference>
<dbReference type="AlphaFoldDB" id="A0A401KHE8"/>
<dbReference type="SUPFAM" id="SSF57850">
    <property type="entry name" value="RING/U-box"/>
    <property type="match status" value="1"/>
</dbReference>
<proteinExistence type="inferred from homology"/>
<protein>
    <recommendedName>
        <fullName evidence="8">Pre-mRNA-splicing factor CWC24</fullName>
    </recommendedName>
</protein>
<comment type="function">
    <text evidence="1 8">Involved in pre-mRNA splicing.</text>
</comment>
<evidence type="ECO:0000313" key="12">
    <source>
        <dbReference type="EMBL" id="GCB18582.1"/>
    </source>
</evidence>
<evidence type="ECO:0000256" key="8">
    <source>
        <dbReference type="RuleBase" id="RU367110"/>
    </source>
</evidence>
<comment type="similarity">
    <text evidence="2 8">Belongs to the CWC24 family.</text>
</comment>
<name>A0A401KHE8_ASPAW</name>
<reference evidence="12 13" key="1">
    <citation type="submission" date="2016-09" db="EMBL/GenBank/DDBJ databases">
        <title>Aspergillus awamori IFM 58123T.</title>
        <authorList>
            <person name="Kusuya Y."/>
            <person name="Shimizu M."/>
            <person name="Takahashi H."/>
            <person name="Yaguchi T."/>
        </authorList>
    </citation>
    <scope>NUCLEOTIDE SEQUENCE [LARGE SCALE GENOMIC DNA]</scope>
    <source>
        <strain evidence="12 13">IFM 58123</strain>
    </source>
</reference>
<dbReference type="PANTHER" id="PTHR12930">
    <property type="entry name" value="ZINC FINGER PROTEIN 183"/>
    <property type="match status" value="1"/>
</dbReference>
<evidence type="ECO:0000256" key="1">
    <source>
        <dbReference type="ARBA" id="ARBA00003777"/>
    </source>
</evidence>
<comment type="subcellular location">
    <subcellularLocation>
        <location evidence="8">Nucleus</location>
    </subcellularLocation>
</comment>
<dbReference type="EMBL" id="BDHI01000001">
    <property type="protein sequence ID" value="GCB18582.1"/>
    <property type="molecule type" value="Genomic_DNA"/>
</dbReference>
<organism evidence="12 13">
    <name type="scientific">Aspergillus awamori</name>
    <name type="common">Black koji mold</name>
    <dbReference type="NCBI Taxonomy" id="105351"/>
    <lineage>
        <taxon>Eukaryota</taxon>
        <taxon>Fungi</taxon>
        <taxon>Dikarya</taxon>
        <taxon>Ascomycota</taxon>
        <taxon>Pezizomycotina</taxon>
        <taxon>Eurotiomycetes</taxon>
        <taxon>Eurotiomycetidae</taxon>
        <taxon>Eurotiales</taxon>
        <taxon>Aspergillaceae</taxon>
        <taxon>Aspergillus</taxon>
    </lineage>
</organism>
<feature type="compositionally biased region" description="Basic residues" evidence="9">
    <location>
        <begin position="25"/>
        <end position="40"/>
    </location>
</feature>
<dbReference type="SMART" id="SM00184">
    <property type="entry name" value="RING"/>
    <property type="match status" value="1"/>
</dbReference>
<dbReference type="PROSITE" id="PS50103">
    <property type="entry name" value="ZF_C3H1"/>
    <property type="match status" value="1"/>
</dbReference>
<dbReference type="CDD" id="cd16539">
    <property type="entry name" value="RING-HC_RNF113A_B"/>
    <property type="match status" value="1"/>
</dbReference>
<evidence type="ECO:0000256" key="3">
    <source>
        <dbReference type="ARBA" id="ARBA00011524"/>
    </source>
</evidence>
<sequence length="513" mass="55424">MAETTNDTAAAAAAAPDPQPPVVTFKKRGAKASQNIRKRPAPPPVSQDDDSSDFSSSEDESGHRIKRRKNKGAGVVSASSATTKPIDREPAATATGDGKVQLADTNDATKHVDWFDEDSKDARSSKPQSASNEPQMPDGTYRGLANQTSFIKKNPNAPNRSFGPIKAATNIRTITVTDYSPDVCKDYKQTGFCGFGDNCKFLHDRSDYKQGWELDREWETVTKGKQLKGTVVASADRTTTENKDDDEEAMLEDIPFACFICKGPYKEPIVTKCGHYFCEQCALQRYRKDPSCAACGSATNGLFSSAKRLKKLLERKRELAAKRRQEAIEAGEETTTTTILTTYPKWVSSRITTITTIPLLPGLKALLLQALGPGTVLVARHLALPVLPLMIPEIPGLVLRLLDLLALLALLALLLIRETPGVAPVVLPALLLRDQETPGTVLVAPLDLLRQALETLGTAPVAPRDLLLRDLETPGIALVVLMVPLLLGPRGLGTALALPVLHLRDLLSTAGGK</sequence>
<comment type="caution">
    <text evidence="12">The sequence shown here is derived from an EMBL/GenBank/DDBJ whole genome shotgun (WGS) entry which is preliminary data.</text>
</comment>
<evidence type="ECO:0000256" key="2">
    <source>
        <dbReference type="ARBA" id="ARBA00009161"/>
    </source>
</evidence>
<evidence type="ECO:0000256" key="5">
    <source>
        <dbReference type="ARBA" id="ARBA00022771"/>
    </source>
</evidence>
<keyword evidence="4 7" id="KW-0479">Metal-binding</keyword>
<keyword evidence="6 7" id="KW-0862">Zinc</keyword>
<dbReference type="InterPro" id="IPR017907">
    <property type="entry name" value="Znf_RING_CS"/>
</dbReference>
<keyword evidence="8" id="KW-0238">DNA-binding</keyword>
<comment type="subunit">
    <text evidence="3 8">Associated with the spliceosome.</text>
</comment>
<dbReference type="InterPro" id="IPR013083">
    <property type="entry name" value="Znf_RING/FYVE/PHD"/>
</dbReference>
<dbReference type="InterPro" id="IPR000571">
    <property type="entry name" value="Znf_CCCH"/>
</dbReference>
<feature type="compositionally biased region" description="Acidic residues" evidence="9">
    <location>
        <begin position="47"/>
        <end position="59"/>
    </location>
</feature>
<evidence type="ECO:0000256" key="6">
    <source>
        <dbReference type="ARBA" id="ARBA00022833"/>
    </source>
</evidence>
<evidence type="ECO:0000259" key="10">
    <source>
        <dbReference type="PROSITE" id="PS50089"/>
    </source>
</evidence>
<dbReference type="InterPro" id="IPR036855">
    <property type="entry name" value="Znf_CCCH_sf"/>
</dbReference>
<feature type="domain" description="RING-type" evidence="10">
    <location>
        <begin position="258"/>
        <end position="295"/>
    </location>
</feature>
<feature type="compositionally biased region" description="Polar residues" evidence="9">
    <location>
        <begin position="125"/>
        <end position="134"/>
    </location>
</feature>
<dbReference type="GO" id="GO:0008270">
    <property type="term" value="F:zinc ion binding"/>
    <property type="evidence" value="ECO:0007669"/>
    <property type="project" value="UniProtKB-KW"/>
</dbReference>
<evidence type="ECO:0000256" key="4">
    <source>
        <dbReference type="ARBA" id="ARBA00022723"/>
    </source>
</evidence>
<feature type="domain" description="C3H1-type" evidence="11">
    <location>
        <begin position="178"/>
        <end position="206"/>
    </location>
</feature>
<evidence type="ECO:0000256" key="9">
    <source>
        <dbReference type="SAM" id="MobiDB-lite"/>
    </source>
</evidence>
<dbReference type="Pfam" id="PF00642">
    <property type="entry name" value="zf-CCCH"/>
    <property type="match status" value="1"/>
</dbReference>
<dbReference type="STRING" id="105351.A0A401KHE8"/>
<accession>A0A401KHE8</accession>
<dbReference type="SMART" id="SM00356">
    <property type="entry name" value="ZnF_C3H1"/>
    <property type="match status" value="1"/>
</dbReference>
<keyword evidence="13" id="KW-1185">Reference proteome</keyword>
<dbReference type="PANTHER" id="PTHR12930:SF0">
    <property type="entry name" value="RING FINGER PROTEIN 113B"/>
    <property type="match status" value="1"/>
</dbReference>
<dbReference type="GO" id="GO:0006397">
    <property type="term" value="P:mRNA processing"/>
    <property type="evidence" value="ECO:0007669"/>
    <property type="project" value="UniProtKB-KW"/>
</dbReference>
<dbReference type="Proteomes" id="UP000286921">
    <property type="component" value="Unassembled WGS sequence"/>
</dbReference>
<keyword evidence="8" id="KW-0507">mRNA processing</keyword>
<dbReference type="FunFam" id="3.30.40.10:FF:000045">
    <property type="entry name" value="RING finger protein 113A"/>
    <property type="match status" value="1"/>
</dbReference>
<keyword evidence="5 7" id="KW-0863">Zinc-finger</keyword>
<feature type="region of interest" description="Disordered" evidence="9">
    <location>
        <begin position="1"/>
        <end position="143"/>
    </location>
</feature>
<evidence type="ECO:0000256" key="7">
    <source>
        <dbReference type="PROSITE-ProRule" id="PRU00723"/>
    </source>
</evidence>
<dbReference type="InterPro" id="IPR039971">
    <property type="entry name" value="CWC24-like"/>
</dbReference>
<dbReference type="GO" id="GO:0034247">
    <property type="term" value="P:snoRNA splicing"/>
    <property type="evidence" value="ECO:0007669"/>
    <property type="project" value="TreeGrafter"/>
</dbReference>
<keyword evidence="8" id="KW-0747">Spliceosome</keyword>
<keyword evidence="8" id="KW-0539">Nucleus</keyword>
<dbReference type="InterPro" id="IPR001841">
    <property type="entry name" value="Znf_RING"/>
</dbReference>
<dbReference type="Pfam" id="PF13923">
    <property type="entry name" value="zf-C3HC4_2"/>
    <property type="match status" value="1"/>
</dbReference>
<evidence type="ECO:0000259" key="11">
    <source>
        <dbReference type="PROSITE" id="PS50103"/>
    </source>
</evidence>
<dbReference type="SUPFAM" id="SSF90229">
    <property type="entry name" value="CCCH zinc finger"/>
    <property type="match status" value="1"/>
</dbReference>
<dbReference type="GO" id="GO:0003677">
    <property type="term" value="F:DNA binding"/>
    <property type="evidence" value="ECO:0007669"/>
    <property type="project" value="UniProtKB-UniRule"/>
</dbReference>
<dbReference type="PROSITE" id="PS50089">
    <property type="entry name" value="ZF_RING_2"/>
    <property type="match status" value="1"/>
</dbReference>
<evidence type="ECO:0000313" key="13">
    <source>
        <dbReference type="Proteomes" id="UP000286921"/>
    </source>
</evidence>
<dbReference type="PROSITE" id="PS00518">
    <property type="entry name" value="ZF_RING_1"/>
    <property type="match status" value="1"/>
</dbReference>
<keyword evidence="8" id="KW-0508">mRNA splicing</keyword>
<dbReference type="GO" id="GO:0005684">
    <property type="term" value="C:U2-type spliceosomal complex"/>
    <property type="evidence" value="ECO:0007669"/>
    <property type="project" value="TreeGrafter"/>
</dbReference>
<gene>
    <name evidence="12" type="ORF">AAWM_01467</name>
</gene>
<feature type="zinc finger region" description="C3H1-type" evidence="7">
    <location>
        <begin position="178"/>
        <end position="206"/>
    </location>
</feature>